<sequence>MREMGGKGAQASSRIFLMGFLGFALTGSQEMLLA</sequence>
<dbReference type="InParanoid" id="A7EDM4"/>
<protein>
    <submittedName>
        <fullName evidence="1">Uncharacterized protein</fullName>
    </submittedName>
</protein>
<dbReference type="AlphaFoldDB" id="A7EDM4"/>
<dbReference type="GeneID" id="5491959"/>
<accession>A7EDM4</accession>
<dbReference type="Proteomes" id="UP000001312">
    <property type="component" value="Unassembled WGS sequence"/>
</dbReference>
<evidence type="ECO:0000313" key="2">
    <source>
        <dbReference type="Proteomes" id="UP000001312"/>
    </source>
</evidence>
<reference evidence="2" key="1">
    <citation type="journal article" date="2011" name="PLoS Genet.">
        <title>Genomic analysis of the necrotrophic fungal pathogens Sclerotinia sclerotiorum and Botrytis cinerea.</title>
        <authorList>
            <person name="Amselem J."/>
            <person name="Cuomo C.A."/>
            <person name="van Kan J.A."/>
            <person name="Viaud M."/>
            <person name="Benito E.P."/>
            <person name="Couloux A."/>
            <person name="Coutinho P.M."/>
            <person name="de Vries R.P."/>
            <person name="Dyer P.S."/>
            <person name="Fillinger S."/>
            <person name="Fournier E."/>
            <person name="Gout L."/>
            <person name="Hahn M."/>
            <person name="Kohn L."/>
            <person name="Lapalu N."/>
            <person name="Plummer K.M."/>
            <person name="Pradier J.M."/>
            <person name="Quevillon E."/>
            <person name="Sharon A."/>
            <person name="Simon A."/>
            <person name="ten Have A."/>
            <person name="Tudzynski B."/>
            <person name="Tudzynski P."/>
            <person name="Wincker P."/>
            <person name="Andrew M."/>
            <person name="Anthouard V."/>
            <person name="Beever R.E."/>
            <person name="Beffa R."/>
            <person name="Benoit I."/>
            <person name="Bouzid O."/>
            <person name="Brault B."/>
            <person name="Chen Z."/>
            <person name="Choquer M."/>
            <person name="Collemare J."/>
            <person name="Cotton P."/>
            <person name="Danchin E.G."/>
            <person name="Da Silva C."/>
            <person name="Gautier A."/>
            <person name="Giraud C."/>
            <person name="Giraud T."/>
            <person name="Gonzalez C."/>
            <person name="Grossetete S."/>
            <person name="Guldener U."/>
            <person name="Henrissat B."/>
            <person name="Howlett B.J."/>
            <person name="Kodira C."/>
            <person name="Kretschmer M."/>
            <person name="Lappartient A."/>
            <person name="Leroch M."/>
            <person name="Levis C."/>
            <person name="Mauceli E."/>
            <person name="Neuveglise C."/>
            <person name="Oeser B."/>
            <person name="Pearson M."/>
            <person name="Poulain J."/>
            <person name="Poussereau N."/>
            <person name="Quesneville H."/>
            <person name="Rascle C."/>
            <person name="Schumacher J."/>
            <person name="Segurens B."/>
            <person name="Sexton A."/>
            <person name="Silva E."/>
            <person name="Sirven C."/>
            <person name="Soanes D.M."/>
            <person name="Talbot N.J."/>
            <person name="Templeton M."/>
            <person name="Yandava C."/>
            <person name="Yarden O."/>
            <person name="Zeng Q."/>
            <person name="Rollins J.A."/>
            <person name="Lebrun M.H."/>
            <person name="Dickman M."/>
        </authorList>
    </citation>
    <scope>NUCLEOTIDE SEQUENCE [LARGE SCALE GENOMIC DNA]</scope>
    <source>
        <strain evidence="2">ATCC 18683 / 1980 / Ss-1</strain>
    </source>
</reference>
<keyword evidence="2" id="KW-1185">Reference proteome</keyword>
<proteinExistence type="predicted"/>
<dbReference type="EMBL" id="CH476624">
    <property type="protein sequence ID" value="EDO00940.1"/>
    <property type="molecule type" value="Genomic_DNA"/>
</dbReference>
<gene>
    <name evidence="1" type="ORF">SS1G_03414</name>
</gene>
<dbReference type="RefSeq" id="XP_001595325.1">
    <property type="nucleotide sequence ID" value="XM_001595275.1"/>
</dbReference>
<organism evidence="1 2">
    <name type="scientific">Sclerotinia sclerotiorum (strain ATCC 18683 / 1980 / Ss-1)</name>
    <name type="common">White mold</name>
    <name type="synonym">Whetzelinia sclerotiorum</name>
    <dbReference type="NCBI Taxonomy" id="665079"/>
    <lineage>
        <taxon>Eukaryota</taxon>
        <taxon>Fungi</taxon>
        <taxon>Dikarya</taxon>
        <taxon>Ascomycota</taxon>
        <taxon>Pezizomycotina</taxon>
        <taxon>Leotiomycetes</taxon>
        <taxon>Helotiales</taxon>
        <taxon>Sclerotiniaceae</taxon>
        <taxon>Sclerotinia</taxon>
    </lineage>
</organism>
<name>A7EDM4_SCLS1</name>
<dbReference type="HOGENOM" id="CLU_3377365_0_0_1"/>
<dbReference type="KEGG" id="ssl:SS1G_03414"/>
<evidence type="ECO:0000313" key="1">
    <source>
        <dbReference type="EMBL" id="EDO00940.1"/>
    </source>
</evidence>